<evidence type="ECO:0000313" key="3">
    <source>
        <dbReference type="Proteomes" id="UP000636800"/>
    </source>
</evidence>
<accession>A0A835PLP5</accession>
<feature type="compositionally biased region" description="Basic residues" evidence="1">
    <location>
        <begin position="88"/>
        <end position="98"/>
    </location>
</feature>
<proteinExistence type="predicted"/>
<dbReference type="OrthoDB" id="1929803at2759"/>
<dbReference type="EMBL" id="JADCNL010000013">
    <property type="protein sequence ID" value="KAG0455614.1"/>
    <property type="molecule type" value="Genomic_DNA"/>
</dbReference>
<sequence>MPFHVSIAAPHAPIPCNSVGLSRTLKMTPPPPLLSHLSFLNLAPVSGAMHEPVGLTKTHEILARFRPIAPKTQLPSSVVPTPPTLRPRPCRPRKRGRAAVHPTNRPNPPPTAFPDRRNLSPSLHPPLVERDLLRKLQEPDTKLVAPRPVRPVGSTISVGPLIELQPPPPPTTKRAKEVEDELESDPFPAVVTGRNNKVKFTNSRYKELVGQPECMWLDSMNSYIGGFGFDLGLGQTASRRINGEVVMDFSGCDVGILRDSSSVAFSCKVKIEWKCDGRKSFLDVPCDVARVYCDSKDYLFTWRFHTADPYRTRCMS</sequence>
<evidence type="ECO:0000256" key="1">
    <source>
        <dbReference type="SAM" id="MobiDB-lite"/>
    </source>
</evidence>
<dbReference type="PANTHER" id="PTHR33595:SF3">
    <property type="entry name" value="PAS DOMAIN-CONTAINING PROTEIN"/>
    <property type="match status" value="1"/>
</dbReference>
<protein>
    <submittedName>
        <fullName evidence="2">Uncharacterized protein</fullName>
    </submittedName>
</protein>
<keyword evidence="3" id="KW-1185">Reference proteome</keyword>
<dbReference type="PANTHER" id="PTHR33595">
    <property type="entry name" value="VON WILLEBRAND FACTOR A DOMAIN PROTEIN"/>
    <property type="match status" value="1"/>
</dbReference>
<comment type="caution">
    <text evidence="2">The sequence shown here is derived from an EMBL/GenBank/DDBJ whole genome shotgun (WGS) entry which is preliminary data.</text>
</comment>
<dbReference type="Proteomes" id="UP000636800">
    <property type="component" value="Chromosome 13"/>
</dbReference>
<name>A0A835PLP5_VANPL</name>
<dbReference type="AlphaFoldDB" id="A0A835PLP5"/>
<reference evidence="2 3" key="1">
    <citation type="journal article" date="2020" name="Nat. Food">
        <title>A phased Vanilla planifolia genome enables genetic improvement of flavour and production.</title>
        <authorList>
            <person name="Hasing T."/>
            <person name="Tang H."/>
            <person name="Brym M."/>
            <person name="Khazi F."/>
            <person name="Huang T."/>
            <person name="Chambers A.H."/>
        </authorList>
    </citation>
    <scope>NUCLEOTIDE SEQUENCE [LARGE SCALE GENOMIC DNA]</scope>
    <source>
        <tissue evidence="2">Leaf</tissue>
    </source>
</reference>
<evidence type="ECO:0000313" key="2">
    <source>
        <dbReference type="EMBL" id="KAG0455614.1"/>
    </source>
</evidence>
<feature type="region of interest" description="Disordered" evidence="1">
    <location>
        <begin position="72"/>
        <end position="123"/>
    </location>
</feature>
<gene>
    <name evidence="2" type="ORF">HPP92_024906</name>
</gene>
<organism evidence="2 3">
    <name type="scientific">Vanilla planifolia</name>
    <name type="common">Vanilla</name>
    <dbReference type="NCBI Taxonomy" id="51239"/>
    <lineage>
        <taxon>Eukaryota</taxon>
        <taxon>Viridiplantae</taxon>
        <taxon>Streptophyta</taxon>
        <taxon>Embryophyta</taxon>
        <taxon>Tracheophyta</taxon>
        <taxon>Spermatophyta</taxon>
        <taxon>Magnoliopsida</taxon>
        <taxon>Liliopsida</taxon>
        <taxon>Asparagales</taxon>
        <taxon>Orchidaceae</taxon>
        <taxon>Vanilloideae</taxon>
        <taxon>Vanilleae</taxon>
        <taxon>Vanilla</taxon>
    </lineage>
</organism>